<dbReference type="STRING" id="927083.DB32_004873"/>
<dbReference type="EMBL" id="CP011125">
    <property type="protein sequence ID" value="AKF07724.1"/>
    <property type="molecule type" value="Genomic_DNA"/>
</dbReference>
<dbReference type="InterPro" id="IPR024038">
    <property type="entry name" value="MYXO-CTERM"/>
</dbReference>
<evidence type="ECO:0000313" key="3">
    <source>
        <dbReference type="Proteomes" id="UP000034883"/>
    </source>
</evidence>
<sequence length="233" mass="23191">MCATPCRGDSVACPAVEVCSADAGSCGVCVAPSARPSGRGRGEPCELASECSTFGCGEVDGADQCTAICVGDGDCGRGMRCVEGYCARGERAGPFGTCRGDADCNDARCLARDTGERFCARRCTDAVSCPGGTCADVDGEMRCIPSAPVLGEACDGSVACAQGQCIDGACTATCGGASTCPVGHDCVREGDATLCRPRPSSSGGCSVASAGSPGVLVLLAMVAVVTIARRRRA</sequence>
<dbReference type="AlphaFoldDB" id="A0A0F6SFX9"/>
<evidence type="ECO:0000256" key="1">
    <source>
        <dbReference type="SAM" id="Phobius"/>
    </source>
</evidence>
<keyword evidence="1" id="KW-0472">Membrane</keyword>
<accession>A0A0F6SFX9</accession>
<proteinExistence type="predicted"/>
<dbReference type="KEGG" id="samy:DB32_004873"/>
<gene>
    <name evidence="2" type="ORF">DB32_004873</name>
</gene>
<reference evidence="2 3" key="1">
    <citation type="submission" date="2015-03" db="EMBL/GenBank/DDBJ databases">
        <title>Genome assembly of Sandaracinus amylolyticus DSM 53668.</title>
        <authorList>
            <person name="Sharma G."/>
            <person name="Subramanian S."/>
        </authorList>
    </citation>
    <scope>NUCLEOTIDE SEQUENCE [LARGE SCALE GENOMIC DNA]</scope>
    <source>
        <strain evidence="2 3">DSM 53668</strain>
    </source>
</reference>
<organism evidence="2 3">
    <name type="scientific">Sandaracinus amylolyticus</name>
    <dbReference type="NCBI Taxonomy" id="927083"/>
    <lineage>
        <taxon>Bacteria</taxon>
        <taxon>Pseudomonadati</taxon>
        <taxon>Myxococcota</taxon>
        <taxon>Polyangia</taxon>
        <taxon>Polyangiales</taxon>
        <taxon>Sandaracinaceae</taxon>
        <taxon>Sandaracinus</taxon>
    </lineage>
</organism>
<keyword evidence="3" id="KW-1185">Reference proteome</keyword>
<protein>
    <submittedName>
        <fullName evidence="2">Multiple EGF-like-domain protein 3</fullName>
    </submittedName>
</protein>
<name>A0A0F6SFX9_9BACT</name>
<feature type="transmembrane region" description="Helical" evidence="1">
    <location>
        <begin position="207"/>
        <end position="228"/>
    </location>
</feature>
<evidence type="ECO:0000313" key="2">
    <source>
        <dbReference type="EMBL" id="AKF07724.1"/>
    </source>
</evidence>
<dbReference type="OrthoDB" id="5503306at2"/>
<dbReference type="Proteomes" id="UP000034883">
    <property type="component" value="Chromosome"/>
</dbReference>
<keyword evidence="1" id="KW-1133">Transmembrane helix</keyword>
<dbReference type="RefSeq" id="WP_157069332.1">
    <property type="nucleotide sequence ID" value="NZ_CP011125.1"/>
</dbReference>
<keyword evidence="1" id="KW-0812">Transmembrane</keyword>
<dbReference type="NCBIfam" id="TIGR03901">
    <property type="entry name" value="MYXO-CTERM"/>
    <property type="match status" value="1"/>
</dbReference>